<accession>A0A3M0G273</accession>
<dbReference type="Proteomes" id="UP000275256">
    <property type="component" value="Unassembled WGS sequence"/>
</dbReference>
<evidence type="ECO:0000259" key="9">
    <source>
        <dbReference type="PROSITE" id="PS50109"/>
    </source>
</evidence>
<organism evidence="10 11">
    <name type="scientific">Tessaracoccus antarcticus</name>
    <dbReference type="NCBI Taxonomy" id="2479848"/>
    <lineage>
        <taxon>Bacteria</taxon>
        <taxon>Bacillati</taxon>
        <taxon>Actinomycetota</taxon>
        <taxon>Actinomycetes</taxon>
        <taxon>Propionibacteriales</taxon>
        <taxon>Propionibacteriaceae</taxon>
        <taxon>Tessaracoccus</taxon>
    </lineage>
</organism>
<evidence type="ECO:0000256" key="3">
    <source>
        <dbReference type="ARBA" id="ARBA00022553"/>
    </source>
</evidence>
<dbReference type="PANTHER" id="PTHR41523:SF8">
    <property type="entry name" value="ETHYLENE RESPONSE SENSOR PROTEIN"/>
    <property type="match status" value="1"/>
</dbReference>
<dbReference type="GO" id="GO:0004673">
    <property type="term" value="F:protein histidine kinase activity"/>
    <property type="evidence" value="ECO:0007669"/>
    <property type="project" value="UniProtKB-EC"/>
</dbReference>
<keyword evidence="5" id="KW-0547">Nucleotide-binding</keyword>
<dbReference type="SUPFAM" id="SSF55874">
    <property type="entry name" value="ATPase domain of HSP90 chaperone/DNA topoisomerase II/histidine kinase"/>
    <property type="match status" value="1"/>
</dbReference>
<dbReference type="InterPro" id="IPR036890">
    <property type="entry name" value="HATPase_C_sf"/>
</dbReference>
<dbReference type="InterPro" id="IPR004358">
    <property type="entry name" value="Sig_transdc_His_kin-like_C"/>
</dbReference>
<keyword evidence="8" id="KW-0902">Two-component regulatory system</keyword>
<name>A0A3M0G273_9ACTN</name>
<reference evidence="10 11" key="1">
    <citation type="submission" date="2018-10" db="EMBL/GenBank/DDBJ databases">
        <title>Tessaracoccus antarcticuss sp. nov., isolated from sediment.</title>
        <authorList>
            <person name="Zhou L.Y."/>
            <person name="Du Z.J."/>
        </authorList>
    </citation>
    <scope>NUCLEOTIDE SEQUENCE [LARGE SCALE GENOMIC DNA]</scope>
    <source>
        <strain evidence="10 11">JDX10</strain>
    </source>
</reference>
<dbReference type="EC" id="2.7.13.3" evidence="2"/>
<keyword evidence="3" id="KW-0597">Phosphoprotein</keyword>
<dbReference type="Gene3D" id="3.30.450.280">
    <property type="entry name" value="GAF domain"/>
    <property type="match status" value="1"/>
</dbReference>
<dbReference type="Pfam" id="PF02518">
    <property type="entry name" value="HATPase_c"/>
    <property type="match status" value="1"/>
</dbReference>
<keyword evidence="7" id="KW-0067">ATP-binding</keyword>
<evidence type="ECO:0000256" key="4">
    <source>
        <dbReference type="ARBA" id="ARBA00022679"/>
    </source>
</evidence>
<evidence type="ECO:0000313" key="10">
    <source>
        <dbReference type="EMBL" id="RMB59034.1"/>
    </source>
</evidence>
<sequence>MVLTHLEKLTDEQWLEGFVEQWHLLADLSFSDLLLWVPSEEGERFTCTAQVRPVTGPTALEDDVIGETIINEVDHAVTAAFMTEQIAETSDNQISAGIPVDVWAVPIMRHGRCIAVLERHTNLMGVRAMGALEENYMEAAGVLTSMLLEGQFPLAPAMDKALEPKAGDGLLRVQPNGVITYASPNAITAYRRMGAQGDIEGEDFGELTRRLRHGVETMGQTVQSDLRDQRIAVFDVEQSRASMRFVLLPLEVADITVGMLVLCRDTTDLRRRDRMLVTKDATIREIHHRIKNNLQTVAALLRMQSRRMTSDEGKEALRDAMRRVSSIAVVHDTLSHTLEKDVAFDEVCDKILRMVGDLAAASGVVRAKRVGTFGVVSSEAATSLAMIITELCQNAIEHGLQSSSGDIEVRPRRVDGELIVDVVDDGVGLPEGFDVKAQESLGLAIITTLITDLGGTVHLGPREDGAGTVARLNIPVTEF</sequence>
<feature type="domain" description="Histidine kinase" evidence="9">
    <location>
        <begin position="285"/>
        <end position="478"/>
    </location>
</feature>
<dbReference type="Gene3D" id="3.30.450.20">
    <property type="entry name" value="PAS domain"/>
    <property type="match status" value="1"/>
</dbReference>
<evidence type="ECO:0000256" key="1">
    <source>
        <dbReference type="ARBA" id="ARBA00000085"/>
    </source>
</evidence>
<comment type="caution">
    <text evidence="10">The sequence shown here is derived from an EMBL/GenBank/DDBJ whole genome shotgun (WGS) entry which is preliminary data.</text>
</comment>
<protein>
    <recommendedName>
        <fullName evidence="2">histidine kinase</fullName>
        <ecNumber evidence="2">2.7.13.3</ecNumber>
    </recommendedName>
</protein>
<dbReference type="Gene3D" id="3.30.565.10">
    <property type="entry name" value="Histidine kinase-like ATPase, C-terminal domain"/>
    <property type="match status" value="1"/>
</dbReference>
<evidence type="ECO:0000256" key="6">
    <source>
        <dbReference type="ARBA" id="ARBA00022777"/>
    </source>
</evidence>
<dbReference type="EMBL" id="REFW01000003">
    <property type="protein sequence ID" value="RMB59034.1"/>
    <property type="molecule type" value="Genomic_DNA"/>
</dbReference>
<keyword evidence="11" id="KW-1185">Reference proteome</keyword>
<dbReference type="RefSeq" id="WP_121902155.1">
    <property type="nucleotide sequence ID" value="NZ_REFW01000003.1"/>
</dbReference>
<dbReference type="GO" id="GO:0005524">
    <property type="term" value="F:ATP binding"/>
    <property type="evidence" value="ECO:0007669"/>
    <property type="project" value="UniProtKB-KW"/>
</dbReference>
<proteinExistence type="predicted"/>
<dbReference type="InterPro" id="IPR022066">
    <property type="entry name" value="PdtaS_GAF"/>
</dbReference>
<dbReference type="PANTHER" id="PTHR41523">
    <property type="entry name" value="TWO-COMPONENT SYSTEM SENSOR PROTEIN"/>
    <property type="match status" value="1"/>
</dbReference>
<dbReference type="Pfam" id="PF07568">
    <property type="entry name" value="HisKA_2"/>
    <property type="match status" value="1"/>
</dbReference>
<evidence type="ECO:0000256" key="2">
    <source>
        <dbReference type="ARBA" id="ARBA00012438"/>
    </source>
</evidence>
<evidence type="ECO:0000256" key="7">
    <source>
        <dbReference type="ARBA" id="ARBA00022840"/>
    </source>
</evidence>
<evidence type="ECO:0000256" key="5">
    <source>
        <dbReference type="ARBA" id="ARBA00022741"/>
    </source>
</evidence>
<dbReference type="GO" id="GO:0000160">
    <property type="term" value="P:phosphorelay signal transduction system"/>
    <property type="evidence" value="ECO:0007669"/>
    <property type="project" value="UniProtKB-KW"/>
</dbReference>
<dbReference type="InterPro" id="IPR005467">
    <property type="entry name" value="His_kinase_dom"/>
</dbReference>
<dbReference type="AlphaFoldDB" id="A0A3M0G273"/>
<keyword evidence="6" id="KW-0418">Kinase</keyword>
<dbReference type="OrthoDB" id="9767435at2"/>
<gene>
    <name evidence="10" type="ORF">EAX62_12120</name>
</gene>
<keyword evidence="4" id="KW-0808">Transferase</keyword>
<dbReference type="InterPro" id="IPR003594">
    <property type="entry name" value="HATPase_dom"/>
</dbReference>
<evidence type="ECO:0000313" key="11">
    <source>
        <dbReference type="Proteomes" id="UP000275256"/>
    </source>
</evidence>
<dbReference type="PROSITE" id="PS50109">
    <property type="entry name" value="HIS_KIN"/>
    <property type="match status" value="1"/>
</dbReference>
<dbReference type="SMART" id="SM00387">
    <property type="entry name" value="HATPase_c"/>
    <property type="match status" value="1"/>
</dbReference>
<comment type="catalytic activity">
    <reaction evidence="1">
        <text>ATP + protein L-histidine = ADP + protein N-phospho-L-histidine.</text>
        <dbReference type="EC" id="2.7.13.3"/>
    </reaction>
</comment>
<dbReference type="InterPro" id="IPR038424">
    <property type="entry name" value="H_kinase_PdtaS_GAF_sf"/>
</dbReference>
<dbReference type="InterPro" id="IPR011495">
    <property type="entry name" value="Sig_transdc_His_kin_sub2_dim/P"/>
</dbReference>
<dbReference type="PRINTS" id="PR00344">
    <property type="entry name" value="BCTRLSENSOR"/>
</dbReference>
<dbReference type="Pfam" id="PF12282">
    <property type="entry name" value="GAF_PdtaS"/>
    <property type="match status" value="1"/>
</dbReference>
<evidence type="ECO:0000256" key="8">
    <source>
        <dbReference type="ARBA" id="ARBA00023012"/>
    </source>
</evidence>